<feature type="transmembrane region" description="Helical" evidence="1">
    <location>
        <begin position="246"/>
        <end position="268"/>
    </location>
</feature>
<feature type="signal peptide" evidence="2">
    <location>
        <begin position="1"/>
        <end position="22"/>
    </location>
</feature>
<name>A0A5S5D3T7_9SPHI</name>
<keyword evidence="1" id="KW-0812">Transmembrane</keyword>
<evidence type="ECO:0000256" key="1">
    <source>
        <dbReference type="SAM" id="Phobius"/>
    </source>
</evidence>
<dbReference type="Pfam" id="PF14093">
    <property type="entry name" value="DUF4271"/>
    <property type="match status" value="1"/>
</dbReference>
<feature type="transmembrane region" description="Helical" evidence="1">
    <location>
        <begin position="280"/>
        <end position="301"/>
    </location>
</feature>
<feature type="transmembrane region" description="Helical" evidence="1">
    <location>
        <begin position="151"/>
        <end position="169"/>
    </location>
</feature>
<accession>A0A5S5D3T7</accession>
<proteinExistence type="predicted"/>
<feature type="chain" id="PRO_5024368944" evidence="2">
    <location>
        <begin position="23"/>
        <end position="306"/>
    </location>
</feature>
<keyword evidence="1" id="KW-1133">Transmembrane helix</keyword>
<keyword evidence="2" id="KW-0732">Signal</keyword>
<evidence type="ECO:0000256" key="2">
    <source>
        <dbReference type="SAM" id="SignalP"/>
    </source>
</evidence>
<sequence length="306" mass="35470">MYLLKRFLLSSLLCLQVGFGNAQTDSVDHPVDTLQTVAEAVDTFNYVFPPEERPNQLLEQFLADIQLRSIDPVQMLLSMRDAAPEPDGRQGLIKSERPSWVLLAVFTLFLAIAVVRLLFPGDFTRIVQAYFDERTLQQVSKEDNMLTSWPYIFLYLIFSLALGLFIVLIESSFTRSDILNWNNYGRTALVVAVLFIVKILIIRFISFVFEIDRLVREYVTVLYLVYFNSMLLLMPFLLVVTFLPTYYFKFVLILFAVVVCSLFIYRFLRTAFRLFGNLKFSVFYLILYLCALEVAPILILVRTLSN</sequence>
<keyword evidence="1" id="KW-0472">Membrane</keyword>
<dbReference type="InterPro" id="IPR025367">
    <property type="entry name" value="DUF4271"/>
</dbReference>
<evidence type="ECO:0000313" key="4">
    <source>
        <dbReference type="Proteomes" id="UP000325105"/>
    </source>
</evidence>
<feature type="transmembrane region" description="Helical" evidence="1">
    <location>
        <begin position="221"/>
        <end position="240"/>
    </location>
</feature>
<feature type="transmembrane region" description="Helical" evidence="1">
    <location>
        <begin position="100"/>
        <end position="119"/>
    </location>
</feature>
<feature type="transmembrane region" description="Helical" evidence="1">
    <location>
        <begin position="189"/>
        <end position="209"/>
    </location>
</feature>
<dbReference type="AlphaFoldDB" id="A0A5S5D3T7"/>
<dbReference type="OrthoDB" id="1494583at2"/>
<dbReference type="Proteomes" id="UP000325105">
    <property type="component" value="Unassembled WGS sequence"/>
</dbReference>
<gene>
    <name evidence="3" type="ORF">BC792_12650</name>
</gene>
<organism evidence="3 4">
    <name type="scientific">Sphingobacterium allocomposti</name>
    <dbReference type="NCBI Taxonomy" id="415956"/>
    <lineage>
        <taxon>Bacteria</taxon>
        <taxon>Pseudomonadati</taxon>
        <taxon>Bacteroidota</taxon>
        <taxon>Sphingobacteriia</taxon>
        <taxon>Sphingobacteriales</taxon>
        <taxon>Sphingobacteriaceae</taxon>
        <taxon>Sphingobacterium</taxon>
    </lineage>
</organism>
<protein>
    <submittedName>
        <fullName evidence="3">Uncharacterized protein DUF4271</fullName>
    </submittedName>
</protein>
<evidence type="ECO:0000313" key="3">
    <source>
        <dbReference type="EMBL" id="TYP90054.1"/>
    </source>
</evidence>
<reference evidence="3 4" key="1">
    <citation type="submission" date="2019-07" db="EMBL/GenBank/DDBJ databases">
        <title>Genomic Encyclopedia of Archaeal and Bacterial Type Strains, Phase II (KMG-II): from individual species to whole genera.</title>
        <authorList>
            <person name="Goeker M."/>
        </authorList>
    </citation>
    <scope>NUCLEOTIDE SEQUENCE [LARGE SCALE GENOMIC DNA]</scope>
    <source>
        <strain evidence="3 4">DSM 18850</strain>
    </source>
</reference>
<keyword evidence="4" id="KW-1185">Reference proteome</keyword>
<comment type="caution">
    <text evidence="3">The sequence shown here is derived from an EMBL/GenBank/DDBJ whole genome shotgun (WGS) entry which is preliminary data.</text>
</comment>
<dbReference type="EMBL" id="VNHX01000026">
    <property type="protein sequence ID" value="TYP90054.1"/>
    <property type="molecule type" value="Genomic_DNA"/>
</dbReference>